<keyword evidence="1" id="KW-0812">Transmembrane</keyword>
<organism evidence="2 3">
    <name type="scientific">Echinococcus granulosus</name>
    <name type="common">Hydatid tapeworm</name>
    <dbReference type="NCBI Taxonomy" id="6210"/>
    <lineage>
        <taxon>Eukaryota</taxon>
        <taxon>Metazoa</taxon>
        <taxon>Spiralia</taxon>
        <taxon>Lophotrochozoa</taxon>
        <taxon>Platyhelminthes</taxon>
        <taxon>Cestoda</taxon>
        <taxon>Eucestoda</taxon>
        <taxon>Cyclophyllidea</taxon>
        <taxon>Taeniidae</taxon>
        <taxon>Echinococcus</taxon>
        <taxon>Echinococcus granulosus group</taxon>
    </lineage>
</organism>
<evidence type="ECO:0000313" key="3">
    <source>
        <dbReference type="Proteomes" id="UP000019149"/>
    </source>
</evidence>
<gene>
    <name evidence="2" type="ORF">EGR_09248</name>
</gene>
<evidence type="ECO:0000313" key="2">
    <source>
        <dbReference type="EMBL" id="EUB55891.1"/>
    </source>
</evidence>
<keyword evidence="1" id="KW-1133">Transmembrane helix</keyword>
<name>W6U5M3_ECHGR</name>
<dbReference type="RefSeq" id="XP_024347087.1">
    <property type="nucleotide sequence ID" value="XM_024498497.1"/>
</dbReference>
<keyword evidence="3" id="KW-1185">Reference proteome</keyword>
<proteinExistence type="predicted"/>
<sequence>MRICNELAHRFISCMAMGFSSVVWLVLRQNRGEDVYKAGLFEHGAKRLNA</sequence>
<keyword evidence="1" id="KW-0472">Membrane</keyword>
<evidence type="ECO:0000256" key="1">
    <source>
        <dbReference type="SAM" id="Phobius"/>
    </source>
</evidence>
<dbReference type="GeneID" id="36344963"/>
<dbReference type="Proteomes" id="UP000019149">
    <property type="component" value="Unassembled WGS sequence"/>
</dbReference>
<reference evidence="2 3" key="1">
    <citation type="journal article" date="2013" name="Nat. Genet.">
        <title>The genome of the hydatid tapeworm Echinococcus granulosus.</title>
        <authorList>
            <person name="Zheng H."/>
            <person name="Zhang W."/>
            <person name="Zhang L."/>
            <person name="Zhang Z."/>
            <person name="Li J."/>
            <person name="Lu G."/>
            <person name="Zhu Y."/>
            <person name="Wang Y."/>
            <person name="Huang Y."/>
            <person name="Liu J."/>
            <person name="Kang H."/>
            <person name="Chen J."/>
            <person name="Wang L."/>
            <person name="Chen A."/>
            <person name="Yu S."/>
            <person name="Gao Z."/>
            <person name="Jin L."/>
            <person name="Gu W."/>
            <person name="Wang Z."/>
            <person name="Zhao L."/>
            <person name="Shi B."/>
            <person name="Wen H."/>
            <person name="Lin R."/>
            <person name="Jones M.K."/>
            <person name="Brejova B."/>
            <person name="Vinar T."/>
            <person name="Zhao G."/>
            <person name="McManus D.P."/>
            <person name="Chen Z."/>
            <person name="Zhou Y."/>
            <person name="Wang S."/>
        </authorList>
    </citation>
    <scope>NUCLEOTIDE SEQUENCE [LARGE SCALE GENOMIC DNA]</scope>
</reference>
<comment type="caution">
    <text evidence="2">The sequence shown here is derived from an EMBL/GenBank/DDBJ whole genome shotgun (WGS) entry which is preliminary data.</text>
</comment>
<dbReference type="EMBL" id="APAU02000139">
    <property type="protein sequence ID" value="EUB55891.1"/>
    <property type="molecule type" value="Genomic_DNA"/>
</dbReference>
<accession>W6U5M3</accession>
<feature type="transmembrane region" description="Helical" evidence="1">
    <location>
        <begin position="7"/>
        <end position="27"/>
    </location>
</feature>
<dbReference type="AlphaFoldDB" id="W6U5M3"/>
<dbReference type="KEGG" id="egl:EGR_09248"/>
<protein>
    <submittedName>
        <fullName evidence="2">Uncharacterized protein</fullName>
    </submittedName>
</protein>
<dbReference type="CTD" id="36344963"/>